<dbReference type="InterPro" id="IPR027417">
    <property type="entry name" value="P-loop_NTPase"/>
</dbReference>
<dbReference type="CDD" id="cd01130">
    <property type="entry name" value="VirB11-like_ATPase"/>
    <property type="match status" value="1"/>
</dbReference>
<dbReference type="PANTHER" id="PTHR30486:SF15">
    <property type="entry name" value="TYPE II_IV SECRETION SYSTEM ATPASE"/>
    <property type="match status" value="1"/>
</dbReference>
<dbReference type="SUPFAM" id="SSF52540">
    <property type="entry name" value="P-loop containing nucleoside triphosphate hydrolases"/>
    <property type="match status" value="1"/>
</dbReference>
<dbReference type="InterPro" id="IPR050921">
    <property type="entry name" value="T4SS_GSP_E_ATPase"/>
</dbReference>
<dbReference type="EMBL" id="AP024202">
    <property type="protein sequence ID" value="BCN93968.1"/>
    <property type="molecule type" value="Genomic_DNA"/>
</dbReference>
<dbReference type="Gene3D" id="3.40.50.300">
    <property type="entry name" value="P-loop containing nucleotide triphosphate hydrolases"/>
    <property type="match status" value="1"/>
</dbReference>
<evidence type="ECO:0000259" key="2">
    <source>
        <dbReference type="SMART" id="SM00382"/>
    </source>
</evidence>
<dbReference type="Proteomes" id="UP001054820">
    <property type="component" value="Chromosome"/>
</dbReference>
<reference evidence="3" key="1">
    <citation type="journal article" date="2022" name="Arch. Microbiol.">
        <title>Thiomicrorhabdus immobilis sp. nov., a mesophilic sulfur-oxidizing bacterium isolated from sediment of a brackish lake in northern Japan.</title>
        <authorList>
            <person name="Kojima H."/>
            <person name="Mochizuki J."/>
            <person name="Kanda M."/>
            <person name="Watanabe T."/>
            <person name="Fukui M."/>
        </authorList>
    </citation>
    <scope>NUCLEOTIDE SEQUENCE</scope>
    <source>
        <strain evidence="3">Am19</strain>
    </source>
</reference>
<evidence type="ECO:0000313" key="3">
    <source>
        <dbReference type="EMBL" id="BCN93968.1"/>
    </source>
</evidence>
<feature type="domain" description="AAA+ ATPase" evidence="2">
    <location>
        <begin position="242"/>
        <end position="396"/>
    </location>
</feature>
<dbReference type="RefSeq" id="WP_237261454.1">
    <property type="nucleotide sequence ID" value="NZ_AP024202.1"/>
</dbReference>
<dbReference type="Gene3D" id="3.30.450.380">
    <property type="match status" value="1"/>
</dbReference>
<dbReference type="SMART" id="SM00382">
    <property type="entry name" value="AAA"/>
    <property type="match status" value="1"/>
</dbReference>
<keyword evidence="4" id="KW-1185">Reference proteome</keyword>
<evidence type="ECO:0000256" key="1">
    <source>
        <dbReference type="ARBA" id="ARBA00006611"/>
    </source>
</evidence>
<gene>
    <name evidence="3" type="ORF">THMIRHAM_17530</name>
</gene>
<name>A0ABN6CXZ2_9GAMM</name>
<accession>A0ABN6CXZ2</accession>
<dbReference type="InterPro" id="IPR003593">
    <property type="entry name" value="AAA+_ATPase"/>
</dbReference>
<dbReference type="PANTHER" id="PTHR30486">
    <property type="entry name" value="TWITCHING MOTILITY PROTEIN PILT"/>
    <property type="match status" value="1"/>
</dbReference>
<proteinExistence type="inferred from homology"/>
<evidence type="ECO:0000313" key="4">
    <source>
        <dbReference type="Proteomes" id="UP001054820"/>
    </source>
</evidence>
<dbReference type="Pfam" id="PF00437">
    <property type="entry name" value="T2SSE"/>
    <property type="match status" value="1"/>
</dbReference>
<dbReference type="InterPro" id="IPR001482">
    <property type="entry name" value="T2SS/T4SS_dom"/>
</dbReference>
<organism evidence="3 4">
    <name type="scientific">Thiomicrorhabdus immobilis</name>
    <dbReference type="NCBI Taxonomy" id="2791037"/>
    <lineage>
        <taxon>Bacteria</taxon>
        <taxon>Pseudomonadati</taxon>
        <taxon>Pseudomonadota</taxon>
        <taxon>Gammaproteobacteria</taxon>
        <taxon>Thiotrichales</taxon>
        <taxon>Piscirickettsiaceae</taxon>
        <taxon>Thiomicrorhabdus</taxon>
    </lineage>
</organism>
<sequence>MSIRDRLRQGEQKNQALENLVNADSLQFDEDNASPRKNIKESSLTQNITFQEIKSRCQKKAAEDEAFYEADSKETRQELKPRLEMLVRNVAAEMGYPLSEIEIRQLGVELLDEIYGLGPIEPLLADPTISDILINGYDQIYVERRGLLELSDVRFISEEHLRNKVDRMLYSTGRRVDESSPLVDARLPDGSRINIIIPPLAVDGISVSIRRFPEQHLRAKDLIAYGSMTEQMFLFLDYAVKAGLNILVCGGTGSGKTTTLNMLSGLIPENERTVTIEDSAELRMQQAHVVRLETRPPNAEGVGEVTQRELLKNALRMRPDRIVLGEVRGGEVLDMLQAMNTGHDGSLATLHANSPRDSIARLELMINLSGVDIPAASIRKQIASAIDLIIYVNRGKDGKRRVEFITEVVGVEEDNVVLQEIFVFENQLNKTSGSMRGAFRATGLRPACGKKCEAVGYSFPADMFNFVQEVS</sequence>
<protein>
    <submittedName>
        <fullName evidence="3">Type II secretion system protein</fullName>
    </submittedName>
</protein>
<comment type="similarity">
    <text evidence="1">Belongs to the GSP E family.</text>
</comment>